<dbReference type="AlphaFoldDB" id="A0A2M4D3V0"/>
<feature type="region of interest" description="Disordered" evidence="1">
    <location>
        <begin position="28"/>
        <end position="60"/>
    </location>
</feature>
<reference evidence="3" key="1">
    <citation type="submission" date="2018-01" db="EMBL/GenBank/DDBJ databases">
        <title>An insight into the sialome of Amazonian anophelines.</title>
        <authorList>
            <person name="Ribeiro J.M."/>
            <person name="Scarpassa V."/>
            <person name="Calvo E."/>
        </authorList>
    </citation>
    <scope>NUCLEOTIDE SEQUENCE</scope>
</reference>
<organism evidence="3">
    <name type="scientific">Anopheles darlingi</name>
    <name type="common">Mosquito</name>
    <dbReference type="NCBI Taxonomy" id="43151"/>
    <lineage>
        <taxon>Eukaryota</taxon>
        <taxon>Metazoa</taxon>
        <taxon>Ecdysozoa</taxon>
        <taxon>Arthropoda</taxon>
        <taxon>Hexapoda</taxon>
        <taxon>Insecta</taxon>
        <taxon>Pterygota</taxon>
        <taxon>Neoptera</taxon>
        <taxon>Endopterygota</taxon>
        <taxon>Diptera</taxon>
        <taxon>Nematocera</taxon>
        <taxon>Culicoidea</taxon>
        <taxon>Culicidae</taxon>
        <taxon>Anophelinae</taxon>
        <taxon>Anopheles</taxon>
    </lineage>
</organism>
<accession>A0A2M4D3V0</accession>
<feature type="chain" id="PRO_5014934716" evidence="2">
    <location>
        <begin position="27"/>
        <end position="80"/>
    </location>
</feature>
<name>A0A2M4D3V0_ANODA</name>
<evidence type="ECO:0000313" key="3">
    <source>
        <dbReference type="EMBL" id="MBW72233.1"/>
    </source>
</evidence>
<feature type="signal peptide" evidence="2">
    <location>
        <begin position="1"/>
        <end position="26"/>
    </location>
</feature>
<feature type="compositionally biased region" description="Basic and acidic residues" evidence="1">
    <location>
        <begin position="34"/>
        <end position="58"/>
    </location>
</feature>
<keyword evidence="2" id="KW-0732">Signal</keyword>
<evidence type="ECO:0000256" key="2">
    <source>
        <dbReference type="SAM" id="SignalP"/>
    </source>
</evidence>
<evidence type="ECO:0000256" key="1">
    <source>
        <dbReference type="SAM" id="MobiDB-lite"/>
    </source>
</evidence>
<proteinExistence type="predicted"/>
<protein>
    <submittedName>
        <fullName evidence="3">Putative secreted protein</fullName>
    </submittedName>
</protein>
<dbReference type="EMBL" id="GGFL01008055">
    <property type="protein sequence ID" value="MBW72233.1"/>
    <property type="molecule type" value="Transcribed_RNA"/>
</dbReference>
<sequence length="80" mass="9366">MLLPSFGLRSFNVVVVCAGAVARAEASSHHRWWRAQEPDTTRTDEERPKGNPRWNEKGKGRKWFRIRAHKRRRRAHSTSS</sequence>